<proteinExistence type="predicted"/>
<evidence type="ECO:0000256" key="1">
    <source>
        <dbReference type="SAM" id="MobiDB-lite"/>
    </source>
</evidence>
<keyword evidence="4" id="KW-1185">Reference proteome</keyword>
<feature type="compositionally biased region" description="Basic residues" evidence="1">
    <location>
        <begin position="126"/>
        <end position="139"/>
    </location>
</feature>
<evidence type="ECO:0000256" key="2">
    <source>
        <dbReference type="SAM" id="Phobius"/>
    </source>
</evidence>
<evidence type="ECO:0000313" key="3">
    <source>
        <dbReference type="EMBL" id="MBI1685849.1"/>
    </source>
</evidence>
<feature type="region of interest" description="Disordered" evidence="1">
    <location>
        <begin position="124"/>
        <end position="151"/>
    </location>
</feature>
<sequence length="151" mass="16505">MLDLSARHTTSSCTLRIAMLLSTLLICLLAAARHDGPVRRWLVELPAERLAALSPHRTIALILLLLILPFAGQVILPEMAWVLALDLAAWIELGVAVVVATRLAPAWKGLRAAAVRTVRQALRPAARARRATRPRRRPAKAPEPEDGWALA</sequence>
<organism evidence="3 4">
    <name type="scientific">Caulobacter hibisci</name>
    <dbReference type="NCBI Taxonomy" id="2035993"/>
    <lineage>
        <taxon>Bacteria</taxon>
        <taxon>Pseudomonadati</taxon>
        <taxon>Pseudomonadota</taxon>
        <taxon>Alphaproteobacteria</taxon>
        <taxon>Caulobacterales</taxon>
        <taxon>Caulobacteraceae</taxon>
        <taxon>Caulobacter</taxon>
    </lineage>
</organism>
<reference evidence="3 4" key="1">
    <citation type="submission" date="2020-11" db="EMBL/GenBank/DDBJ databases">
        <title>genome sequence of strain KACC 18849.</title>
        <authorList>
            <person name="Gao J."/>
            <person name="Zhang X."/>
        </authorList>
    </citation>
    <scope>NUCLEOTIDE SEQUENCE [LARGE SCALE GENOMIC DNA]</scope>
    <source>
        <strain evidence="3 4">KACC 18849</strain>
    </source>
</reference>
<comment type="caution">
    <text evidence="3">The sequence shown here is derived from an EMBL/GenBank/DDBJ whole genome shotgun (WGS) entry which is preliminary data.</text>
</comment>
<dbReference type="Proteomes" id="UP000639859">
    <property type="component" value="Unassembled WGS sequence"/>
</dbReference>
<keyword evidence="2" id="KW-1133">Transmembrane helix</keyword>
<evidence type="ECO:0008006" key="5">
    <source>
        <dbReference type="Google" id="ProtNLM"/>
    </source>
</evidence>
<feature type="transmembrane region" description="Helical" evidence="2">
    <location>
        <begin position="58"/>
        <end position="76"/>
    </location>
</feature>
<dbReference type="EMBL" id="JADWOX010000016">
    <property type="protein sequence ID" value="MBI1685849.1"/>
    <property type="molecule type" value="Genomic_DNA"/>
</dbReference>
<keyword evidence="2" id="KW-0812">Transmembrane</keyword>
<gene>
    <name evidence="3" type="ORF">I4Q42_19440</name>
</gene>
<accession>A0ABS0T1U5</accession>
<feature type="transmembrane region" description="Helical" evidence="2">
    <location>
        <begin position="82"/>
        <end position="101"/>
    </location>
</feature>
<keyword evidence="2" id="KW-0472">Membrane</keyword>
<feature type="transmembrane region" description="Helical" evidence="2">
    <location>
        <begin position="15"/>
        <end position="32"/>
    </location>
</feature>
<name>A0ABS0T1U5_9CAUL</name>
<protein>
    <recommendedName>
        <fullName evidence="5">Transmembrane protein</fullName>
    </recommendedName>
</protein>
<evidence type="ECO:0000313" key="4">
    <source>
        <dbReference type="Proteomes" id="UP000639859"/>
    </source>
</evidence>
<dbReference type="RefSeq" id="WP_198577751.1">
    <property type="nucleotide sequence ID" value="NZ_JADWOX010000016.1"/>
</dbReference>